<evidence type="ECO:0000256" key="2">
    <source>
        <dbReference type="ARBA" id="ARBA00022737"/>
    </source>
</evidence>
<keyword evidence="5" id="KW-1185">Reference proteome</keyword>
<dbReference type="OrthoDB" id="433501at2759"/>
<keyword evidence="1" id="KW-0433">Leucine-rich repeat</keyword>
<dbReference type="SUPFAM" id="SSF82607">
    <property type="entry name" value="YbaB-like"/>
    <property type="match status" value="1"/>
</dbReference>
<evidence type="ECO:0000313" key="5">
    <source>
        <dbReference type="Proteomes" id="UP000221080"/>
    </source>
</evidence>
<feature type="compositionally biased region" description="Polar residues" evidence="4">
    <location>
        <begin position="1107"/>
        <end position="1123"/>
    </location>
</feature>
<feature type="coiled-coil region" evidence="3">
    <location>
        <begin position="1571"/>
        <end position="1679"/>
    </location>
</feature>
<feature type="coiled-coil region" evidence="3">
    <location>
        <begin position="536"/>
        <end position="767"/>
    </location>
</feature>
<dbReference type="PANTHER" id="PTHR45973">
    <property type="entry name" value="PROTEIN PHOSPHATASE 1 REGULATORY SUBUNIT SDS22-RELATED"/>
    <property type="match status" value="1"/>
</dbReference>
<dbReference type="PROSITE" id="PS51450">
    <property type="entry name" value="LRR"/>
    <property type="match status" value="3"/>
</dbReference>
<dbReference type="SUPFAM" id="SSF52075">
    <property type="entry name" value="Outer arm dynein light chain 1"/>
    <property type="match status" value="1"/>
</dbReference>
<feature type="coiled-coil region" evidence="3">
    <location>
        <begin position="1275"/>
        <end position="1475"/>
    </location>
</feature>
<dbReference type="SMART" id="SM00369">
    <property type="entry name" value="LRR_TYP"/>
    <property type="match status" value="4"/>
</dbReference>
<reference evidence="6" key="2">
    <citation type="submission" date="2025-08" db="UniProtKB">
        <authorList>
            <consortium name="RefSeq"/>
        </authorList>
    </citation>
    <scope>IDENTIFICATION</scope>
    <source>
        <tissue evidence="6">Blood</tissue>
    </source>
</reference>
<feature type="coiled-coil region" evidence="3">
    <location>
        <begin position="2060"/>
        <end position="2113"/>
    </location>
</feature>
<evidence type="ECO:0000256" key="1">
    <source>
        <dbReference type="ARBA" id="ARBA00022614"/>
    </source>
</evidence>
<reference evidence="5" key="1">
    <citation type="journal article" date="2016" name="Nat. Commun.">
        <title>The channel catfish genome sequence provides insights into the evolution of scale formation in teleosts.</title>
        <authorList>
            <person name="Liu Z."/>
            <person name="Liu S."/>
            <person name="Yao J."/>
            <person name="Bao L."/>
            <person name="Zhang J."/>
            <person name="Li Y."/>
            <person name="Jiang C."/>
            <person name="Sun L."/>
            <person name="Wang R."/>
            <person name="Zhang Y."/>
            <person name="Zhou T."/>
            <person name="Zeng Q."/>
            <person name="Fu Q."/>
            <person name="Gao S."/>
            <person name="Li N."/>
            <person name="Koren S."/>
            <person name="Jiang Y."/>
            <person name="Zimin A."/>
            <person name="Xu P."/>
            <person name="Phillippy A.M."/>
            <person name="Geng X."/>
            <person name="Song L."/>
            <person name="Sun F."/>
            <person name="Li C."/>
            <person name="Wang X."/>
            <person name="Chen A."/>
            <person name="Jin Y."/>
            <person name="Yuan Z."/>
            <person name="Yang Y."/>
            <person name="Tan S."/>
            <person name="Peatman E."/>
            <person name="Lu J."/>
            <person name="Qin Z."/>
            <person name="Dunham R."/>
            <person name="Li Z."/>
            <person name="Sonstegard T."/>
            <person name="Feng J."/>
            <person name="Danzmann R.G."/>
            <person name="Schroeder S."/>
            <person name="Scheffler B."/>
            <person name="Duke M.V."/>
            <person name="Ballard L."/>
            <person name="Kucuktas H."/>
            <person name="Kaltenboeck L."/>
            <person name="Liu H."/>
            <person name="Armbruster J."/>
            <person name="Xie Y."/>
            <person name="Kirby M.L."/>
            <person name="Tian Y."/>
            <person name="Flanagan M.E."/>
            <person name="Mu W."/>
            <person name="Waldbieser G.C."/>
        </authorList>
    </citation>
    <scope>NUCLEOTIDE SEQUENCE [LARGE SCALE GENOMIC DNA]</scope>
    <source>
        <strain evidence="5">SDA103</strain>
    </source>
</reference>
<feature type="coiled-coil region" evidence="3">
    <location>
        <begin position="824"/>
        <end position="1005"/>
    </location>
</feature>
<feature type="coiled-coil region" evidence="3">
    <location>
        <begin position="1715"/>
        <end position="1935"/>
    </location>
</feature>
<accession>A0A2D0PML7</accession>
<dbReference type="Proteomes" id="UP000221080">
    <property type="component" value="Chromosome 22"/>
</dbReference>
<keyword evidence="3" id="KW-0175">Coiled coil</keyword>
<proteinExistence type="predicted"/>
<feature type="region of interest" description="Disordered" evidence="4">
    <location>
        <begin position="1107"/>
        <end position="1188"/>
    </location>
</feature>
<feature type="coiled-coil region" evidence="3">
    <location>
        <begin position="404"/>
        <end position="504"/>
    </location>
</feature>
<dbReference type="Pfam" id="PF14580">
    <property type="entry name" value="LRR_9"/>
    <property type="match status" value="1"/>
</dbReference>
<feature type="coiled-coil region" evidence="3">
    <location>
        <begin position="240"/>
        <end position="323"/>
    </location>
</feature>
<dbReference type="CTD" id="11064"/>
<dbReference type="InterPro" id="IPR036894">
    <property type="entry name" value="YbaB-like_sf"/>
</dbReference>
<dbReference type="SMART" id="SM00365">
    <property type="entry name" value="LRR_SD22"/>
    <property type="match status" value="3"/>
</dbReference>
<gene>
    <name evidence="6" type="primary">cntrl</name>
</gene>
<protein>
    <submittedName>
        <fullName evidence="6">Centriolin isoform X1</fullName>
    </submittedName>
</protein>
<evidence type="ECO:0000256" key="4">
    <source>
        <dbReference type="SAM" id="MobiDB-lite"/>
    </source>
</evidence>
<dbReference type="InterPro" id="IPR050576">
    <property type="entry name" value="Cilia_flagella_integrity"/>
</dbReference>
<dbReference type="InterPro" id="IPR032675">
    <property type="entry name" value="LRR_dom_sf"/>
</dbReference>
<dbReference type="InterPro" id="IPR003591">
    <property type="entry name" value="Leu-rich_rpt_typical-subtyp"/>
</dbReference>
<feature type="compositionally biased region" description="Basic and acidic residues" evidence="4">
    <location>
        <begin position="1154"/>
        <end position="1167"/>
    </location>
</feature>
<feature type="region of interest" description="Disordered" evidence="4">
    <location>
        <begin position="1"/>
        <end position="42"/>
    </location>
</feature>
<feature type="compositionally biased region" description="Basic residues" evidence="4">
    <location>
        <begin position="1130"/>
        <end position="1140"/>
    </location>
</feature>
<dbReference type="PANTHER" id="PTHR45973:SF36">
    <property type="entry name" value="CENTRIOLIN"/>
    <property type="match status" value="1"/>
</dbReference>
<sequence>MKRIRGSHRASSVERLKVSSRRLSSASSSPPPPPPPGHSLSLTAASEDAAELSDDDETKCTGTRYITEDLIKKLTRQDNLSLVRSLNLSTTHGDKTFRYIENLDKCDHLQVLNLSNNIIEKMEKLERLHQLRELHLSNNRIRKIEGLEQMANLQILNLANNSIEQVPLWVGKKLRSLQKLNLQKNKIFSLHELAKLKLLKSLTELMLAENPVSDLPHYRLFVVFHLRSLDVLDGQPISEQEREKADQRFHTEEVERLEQELEEKGAEIERLQEEKAVALKELEHQEKLQQSLRQQSQEQQWQQEQLEMELDTKSELLKQKTTELTWACQKQYELEQELAFHKIDAKFDPLPFYPNHDQEGDVLGESPYIGKARHKRNTFPSDSIDTADRHLATGGLVHTDRLEEDESRQDLARAEARLQQLHTEMEYKERQILRASEELQQLEEAASQKRISEAEKDHLRQELHMKIQKLYEMRQEAETLEKQLDRQSSELSEAQGELDQLQSLMHTLKPEDLRHVHVKAQLASKSQLLLIMSKKQHELEGRLDDMLSRIAKETQEIKDLEQELTEGQIAANEALKKDLEGIISGLQDYLHGVKDQARQAQSDCMRLQKEKDTLQQLLWEKDQQLSQLQQVAQICENTKEELLQHQEELQALRRENVELREAQGQVSDYEAELEAQLQERDSEASHLKEELNRMHRLSQLEQSALQAELQKERQAKENALAQLQLAAERELENTELLQQLDTLQREKSNLMEKVKVLQKDLQQIKRELLCPKQVAKSLQGLKRIIATGSGELSRVNGDGGVLSESLAELQEELHRTVSAALRDRDEAQSAQDRLARERNILRNRLTHYQQKYQSAYEEAEQARAAERFEEEAELLQMRAELQEAQEQQYLTLQHLQEAKSERDRLLLEKQDKQVKAEETLTQEQLQSLELELRELRRSFTMADQLTAEQLNATTDQLRSLHSTVQRISEERAEDAEELEESRMQAAQAMQDLTKAEEEIQVLQKLLQDGVHLSDTDSLSALHPSIQQQELARMNRVLKRQQVQTKRLRDQLAQALEDNNGNLEELIEEIETLRDSLLQQSSYLSRFGHTPHSGGCWYYVPVDQNHPSIGSQATQDSGLGSQYVPSPDRGKHIRSQQHKERRPSSSSGYWVYSPHPHDQRTYGKRESSYRNSDGESDENGVGETNFTPPPGSIIYTMPPDGIHLPPGMVIYAPPVPGLAIGPGAVFYGPPPEGLRLVYGPPPSGLHIPLIPNGTLHCNVPGHQDMTHCSRVADHSLRGQQSDRVESERELLRLEEQRSELQIELKELREAVSRLQRHKRLLESSVNRAEEDSVKDEVESLQRTVFKCRTELQEVERLLSEAEADLKDTRAKTKDTLQRYSEAESQLKETECELEEIKQRNQDSTRQLVHTKQQLRDLQEEVKDQQRRKQDQENTLKQVEKVIAARDAEFQEVNRNLKRVTNKMEDMQKELRERQSQEANLFMGCRNSEDYLHTRRTELEHLNTQVLQQKEQLSLLGRKLEQWREEEDIVRTNVEKHRQSLVEVLRQGEVDAHSLQQHIKELRVDVQSLAVQKGELDSQLSERRRRLAKYKKEEKKVQEKVQNQRAFINKHKAELKHVLDMIQLENVELERVKVQHNQKLDQLEKSQETLLQMRLEVQEVEKELQEQQAEQERHRRLQEQDILTLKEQTNAAAIERSSLLEQCTSLEARRSHAQRCQETAEEGVRKTEAELLKLQAELARLKQEHRHAQSIREDLTRDAATTQKQLEEKSKDLNKLKEDVAHSTIQLEKIRKEVEDARQEQDDFMKQQQHQKAVMQDKIQRRQQRIDKLEQQLKEIEASVEKKEMQFERQEERLMIQQQQSLELEELQRQQQKKLQSQLQALEEALSKRVEKMEQVTVAVEVLEEQRRFLLADQQQCALLQDRVAQLEQDLAESEARLCASTEEQREAKEELETCRSDIQILQGTLTSEREHAEALISRSLTDTQQAELWSWGEGESDMQEIKDTVRSLRAEVQAELDSGLKELELQPMTTSDMDNDEENHTSATLSMGKAAYSTRDEQWRGEVLREKLKQHEDNLKAQLRRSMFSQQEALSLRRQQTEGSIQGLRRRVDQLDQLLTKSGHDFPYLSDSKYVCSDTERWWQERDRQRSLSPIRLDPTIPEKDQTHMLSQVH</sequence>
<dbReference type="Gene3D" id="3.80.10.10">
    <property type="entry name" value="Ribonuclease Inhibitor"/>
    <property type="match status" value="2"/>
</dbReference>
<evidence type="ECO:0000256" key="3">
    <source>
        <dbReference type="SAM" id="Coils"/>
    </source>
</evidence>
<feature type="region of interest" description="Disordered" evidence="4">
    <location>
        <begin position="2148"/>
        <end position="2169"/>
    </location>
</feature>
<organism evidence="5 6">
    <name type="scientific">Ictalurus punctatus</name>
    <name type="common">Channel catfish</name>
    <name type="synonym">Silurus punctatus</name>
    <dbReference type="NCBI Taxonomy" id="7998"/>
    <lineage>
        <taxon>Eukaryota</taxon>
        <taxon>Metazoa</taxon>
        <taxon>Chordata</taxon>
        <taxon>Craniata</taxon>
        <taxon>Vertebrata</taxon>
        <taxon>Euteleostomi</taxon>
        <taxon>Actinopterygii</taxon>
        <taxon>Neopterygii</taxon>
        <taxon>Teleostei</taxon>
        <taxon>Ostariophysi</taxon>
        <taxon>Siluriformes</taxon>
        <taxon>Ictaluridae</taxon>
        <taxon>Ictalurus</taxon>
    </lineage>
</organism>
<name>A0A2D0PML7_ICTPU</name>
<dbReference type="GeneID" id="108255658"/>
<feature type="coiled-coil region" evidence="3">
    <location>
        <begin position="1030"/>
        <end position="1079"/>
    </location>
</feature>
<dbReference type="KEGG" id="ipu:108255658"/>
<dbReference type="RefSeq" id="XP_017307257.1">
    <property type="nucleotide sequence ID" value="XM_017451768.3"/>
</dbReference>
<dbReference type="InterPro" id="IPR001611">
    <property type="entry name" value="Leu-rich_rpt"/>
</dbReference>
<evidence type="ECO:0000313" key="6">
    <source>
        <dbReference type="RefSeq" id="XP_017307257.1"/>
    </source>
</evidence>
<keyword evidence="2" id="KW-0677">Repeat</keyword>